<evidence type="ECO:0000313" key="7">
    <source>
        <dbReference type="EMBL" id="KAF5853084.1"/>
    </source>
</evidence>
<feature type="compositionally biased region" description="Basic and acidic residues" evidence="5">
    <location>
        <begin position="30"/>
        <end position="47"/>
    </location>
</feature>
<dbReference type="InterPro" id="IPR016169">
    <property type="entry name" value="FAD-bd_PCMH_sub2"/>
</dbReference>
<dbReference type="PANTHER" id="PTHR42973:SF4">
    <property type="entry name" value="FAD BINDING DOMAIN PROTEIN"/>
    <property type="match status" value="1"/>
</dbReference>
<reference evidence="7" key="1">
    <citation type="submission" date="2019-11" db="EMBL/GenBank/DDBJ databases">
        <title>Bipolaris sorokiniana Genome sequencing.</title>
        <authorList>
            <person name="Wang H."/>
        </authorList>
    </citation>
    <scope>NUCLEOTIDE SEQUENCE</scope>
</reference>
<dbReference type="Pfam" id="PF01565">
    <property type="entry name" value="FAD_binding_4"/>
    <property type="match status" value="1"/>
</dbReference>
<evidence type="ECO:0000256" key="1">
    <source>
        <dbReference type="ARBA" id="ARBA00005466"/>
    </source>
</evidence>
<comment type="similarity">
    <text evidence="1">Belongs to the oxygen-dependent FAD-linked oxidoreductase family.</text>
</comment>
<evidence type="ECO:0000256" key="2">
    <source>
        <dbReference type="ARBA" id="ARBA00022630"/>
    </source>
</evidence>
<organism evidence="7 8">
    <name type="scientific">Cochliobolus sativus</name>
    <name type="common">Common root rot and spot blotch fungus</name>
    <name type="synonym">Bipolaris sorokiniana</name>
    <dbReference type="NCBI Taxonomy" id="45130"/>
    <lineage>
        <taxon>Eukaryota</taxon>
        <taxon>Fungi</taxon>
        <taxon>Dikarya</taxon>
        <taxon>Ascomycota</taxon>
        <taxon>Pezizomycotina</taxon>
        <taxon>Dothideomycetes</taxon>
        <taxon>Pleosporomycetidae</taxon>
        <taxon>Pleosporales</taxon>
        <taxon>Pleosporineae</taxon>
        <taxon>Pleosporaceae</taxon>
        <taxon>Bipolaris</taxon>
    </lineage>
</organism>
<dbReference type="EMBL" id="WNKQ01000002">
    <property type="protein sequence ID" value="KAF5853084.1"/>
    <property type="molecule type" value="Genomic_DNA"/>
</dbReference>
<comment type="caution">
    <text evidence="7">The sequence shown here is derived from an EMBL/GenBank/DDBJ whole genome shotgun (WGS) entry which is preliminary data.</text>
</comment>
<dbReference type="Proteomes" id="UP000624244">
    <property type="component" value="Unassembled WGS sequence"/>
</dbReference>
<dbReference type="InterPro" id="IPR050416">
    <property type="entry name" value="FAD-linked_Oxidoreductase"/>
</dbReference>
<accession>A0A8H5ZRS6</accession>
<evidence type="ECO:0000256" key="4">
    <source>
        <dbReference type="ARBA" id="ARBA00023002"/>
    </source>
</evidence>
<feature type="domain" description="FAD-binding PCMH-type" evidence="6">
    <location>
        <begin position="90"/>
        <end position="276"/>
    </location>
</feature>
<protein>
    <recommendedName>
        <fullName evidence="6">FAD-binding PCMH-type domain-containing protein</fullName>
    </recommendedName>
</protein>
<dbReference type="GO" id="GO:0071949">
    <property type="term" value="F:FAD binding"/>
    <property type="evidence" value="ECO:0007669"/>
    <property type="project" value="InterPro"/>
</dbReference>
<evidence type="ECO:0000313" key="8">
    <source>
        <dbReference type="Proteomes" id="UP000624244"/>
    </source>
</evidence>
<name>A0A8H5ZRS6_COCSA</name>
<dbReference type="GO" id="GO:0016491">
    <property type="term" value="F:oxidoreductase activity"/>
    <property type="evidence" value="ECO:0007669"/>
    <property type="project" value="UniProtKB-KW"/>
</dbReference>
<dbReference type="SUPFAM" id="SSF56176">
    <property type="entry name" value="FAD-binding/transporter-associated domain-like"/>
    <property type="match status" value="1"/>
</dbReference>
<keyword evidence="2" id="KW-0285">Flavoprotein</keyword>
<evidence type="ECO:0000256" key="5">
    <source>
        <dbReference type="SAM" id="MobiDB-lite"/>
    </source>
</evidence>
<dbReference type="AlphaFoldDB" id="A0A8H5ZRS6"/>
<dbReference type="InterPro" id="IPR006094">
    <property type="entry name" value="Oxid_FAD_bind_N"/>
</dbReference>
<evidence type="ECO:0000259" key="6">
    <source>
        <dbReference type="PROSITE" id="PS51387"/>
    </source>
</evidence>
<sequence>MALSWVAYTCIAILLASVYIRKRLNNHTSQLERDAQSEKPGRPRHNDGSTASARQLRGRLVATIPHITIAPENVNEFEKLMSAYWDQKAREVQPSCVVRPRNVWELAQAVKILSQEFDRRIRQSGDSREGLEPIFAVRGGGHSPVAFASSIQGGVLLDLSLFDKVVLAEDKKSVAIGAGCRWIDVYAALEKDSLAVVGGRNSAVGVAGLTLGGGLSFFSPRYGFVCSNVVEYEAVLADGSIVTADQHNNTDLWRALKGGGNNFGIATRFTVRTFPCMNVWSGFVYYSSWKHPEILSAFHSFVARTTSGETNQSFDPHAAGPLACFTYLQSYGIQGIAVNLVHTSPDLKRKAWPSTWLSSGFKSTWRFWSTCKVRTLIEATDELNALNPPQRRQEFATTTIKNDVDTLTATHTVYHNAIQKIRQHNIKGMSWTLVLQPLLSTWTCKGDANPMGLDNKDEEALVIISFTVNWALSKDDGIVEDITRAAIEQIDAYAQKRGTQHKYRYMNYCAKWQKPFDGYGEENLEYLQRVRKEVDPEGLFQHGCIGGFKLGM</sequence>
<keyword evidence="4" id="KW-0560">Oxidoreductase</keyword>
<feature type="region of interest" description="Disordered" evidence="5">
    <location>
        <begin position="30"/>
        <end position="52"/>
    </location>
</feature>
<dbReference type="OMA" id="WSTCKVR"/>
<keyword evidence="3" id="KW-0274">FAD</keyword>
<dbReference type="InterPro" id="IPR036318">
    <property type="entry name" value="FAD-bd_PCMH-like_sf"/>
</dbReference>
<dbReference type="PANTHER" id="PTHR42973">
    <property type="entry name" value="BINDING OXIDOREDUCTASE, PUTATIVE (AFU_ORTHOLOGUE AFUA_1G17690)-RELATED"/>
    <property type="match status" value="1"/>
</dbReference>
<gene>
    <name evidence="7" type="ORF">GGP41_001627</name>
</gene>
<dbReference type="Gene3D" id="3.30.465.10">
    <property type="match status" value="1"/>
</dbReference>
<evidence type="ECO:0000256" key="3">
    <source>
        <dbReference type="ARBA" id="ARBA00022827"/>
    </source>
</evidence>
<dbReference type="PROSITE" id="PS51387">
    <property type="entry name" value="FAD_PCMH"/>
    <property type="match status" value="1"/>
</dbReference>
<dbReference type="InterPro" id="IPR016166">
    <property type="entry name" value="FAD-bd_PCMH"/>
</dbReference>
<proteinExistence type="inferred from homology"/>